<organism evidence="1 2">
    <name type="scientific">Mycobacteroides abscessus subsp. massiliense</name>
    <dbReference type="NCBI Taxonomy" id="1962118"/>
    <lineage>
        <taxon>Bacteria</taxon>
        <taxon>Bacillati</taxon>
        <taxon>Actinomycetota</taxon>
        <taxon>Actinomycetes</taxon>
        <taxon>Mycobacteriales</taxon>
        <taxon>Mycobacteriaceae</taxon>
        <taxon>Mycobacteroides</taxon>
        <taxon>Mycobacteroides abscessus</taxon>
    </lineage>
</organism>
<dbReference type="EMBL" id="FVQL01000001">
    <property type="protein sequence ID" value="SKZ48213.1"/>
    <property type="molecule type" value="Genomic_DNA"/>
</dbReference>
<dbReference type="RefSeq" id="WP_052525229.1">
    <property type="nucleotide sequence ID" value="NZ_FVLS01000001.1"/>
</dbReference>
<dbReference type="AlphaFoldDB" id="A0AB38DL69"/>
<proteinExistence type="predicted"/>
<comment type="caution">
    <text evidence="1">The sequence shown here is derived from an EMBL/GenBank/DDBJ whole genome shotgun (WGS) entry which is preliminary data.</text>
</comment>
<sequence>MSTRASWLRFAVTRAALGERVVYVCASHDSTRDAFLFAEKLAKRHFAQWLERIYCARAEQQIRFASGGVVMFSNPQCRNYRGMSSDVLILEYGGEATEAATSLLGGAKAVHRATDTVPETDSEATE</sequence>
<name>A0AB38DL69_9MYCO</name>
<gene>
    <name evidence="1" type="ORF">SAMEA2275630_04932</name>
</gene>
<accession>A0AB38DL69</accession>
<reference evidence="1 2" key="1">
    <citation type="submission" date="2016-11" db="EMBL/GenBank/DDBJ databases">
        <authorList>
            <consortium name="Pathogen Informatics"/>
        </authorList>
    </citation>
    <scope>NUCLEOTIDE SEQUENCE [LARGE SCALE GENOMIC DNA]</scope>
    <source>
        <strain evidence="1 2">1168</strain>
    </source>
</reference>
<dbReference type="Proteomes" id="UP000190366">
    <property type="component" value="Unassembled WGS sequence"/>
</dbReference>
<evidence type="ECO:0000313" key="1">
    <source>
        <dbReference type="EMBL" id="SKZ48213.1"/>
    </source>
</evidence>
<protein>
    <submittedName>
        <fullName evidence="1">Uncharacterized protein</fullName>
    </submittedName>
</protein>
<evidence type="ECO:0000313" key="2">
    <source>
        <dbReference type="Proteomes" id="UP000190366"/>
    </source>
</evidence>